<name>A0A8S4BX06_9TELE</name>
<dbReference type="AlphaFoldDB" id="A0A8S4BX06"/>
<feature type="region of interest" description="Disordered" evidence="1">
    <location>
        <begin position="233"/>
        <end position="277"/>
    </location>
</feature>
<organism evidence="3 4">
    <name type="scientific">Menidia menidia</name>
    <name type="common">Atlantic silverside</name>
    <dbReference type="NCBI Taxonomy" id="238744"/>
    <lineage>
        <taxon>Eukaryota</taxon>
        <taxon>Metazoa</taxon>
        <taxon>Chordata</taxon>
        <taxon>Craniata</taxon>
        <taxon>Vertebrata</taxon>
        <taxon>Euteleostomi</taxon>
        <taxon>Actinopterygii</taxon>
        <taxon>Neopterygii</taxon>
        <taxon>Teleostei</taxon>
        <taxon>Neoteleostei</taxon>
        <taxon>Acanthomorphata</taxon>
        <taxon>Ovalentaria</taxon>
        <taxon>Atherinomorphae</taxon>
        <taxon>Atheriniformes</taxon>
        <taxon>Atherinopsidae</taxon>
        <taxon>Menidiinae</taxon>
        <taxon>Menidia</taxon>
    </lineage>
</organism>
<dbReference type="EMBL" id="CAJRST010039556">
    <property type="protein sequence ID" value="CAG6016205.1"/>
    <property type="molecule type" value="Genomic_DNA"/>
</dbReference>
<feature type="region of interest" description="Disordered" evidence="1">
    <location>
        <begin position="97"/>
        <end position="122"/>
    </location>
</feature>
<protein>
    <submittedName>
        <fullName evidence="3">(Atlantic silverside) hypothetical protein</fullName>
    </submittedName>
</protein>
<proteinExistence type="predicted"/>
<comment type="caution">
    <text evidence="3">The sequence shown here is derived from an EMBL/GenBank/DDBJ whole genome shotgun (WGS) entry which is preliminary data.</text>
</comment>
<evidence type="ECO:0000313" key="2">
    <source>
        <dbReference type="EMBL" id="CAG6016200.1"/>
    </source>
</evidence>
<gene>
    <name evidence="2" type="ORF">MMEN_LOCUS20223</name>
    <name evidence="3" type="ORF">MMEN_LOCUS20230</name>
</gene>
<reference evidence="3" key="1">
    <citation type="submission" date="2021-05" db="EMBL/GenBank/DDBJ databases">
        <authorList>
            <person name="Tigano A."/>
        </authorList>
    </citation>
    <scope>NUCLEOTIDE SEQUENCE</scope>
</reference>
<dbReference type="EMBL" id="CAJRST010039544">
    <property type="protein sequence ID" value="CAG6016200.1"/>
    <property type="molecule type" value="Genomic_DNA"/>
</dbReference>
<feature type="compositionally biased region" description="Basic residues" evidence="1">
    <location>
        <begin position="25"/>
        <end position="35"/>
    </location>
</feature>
<evidence type="ECO:0000256" key="1">
    <source>
        <dbReference type="SAM" id="MobiDB-lite"/>
    </source>
</evidence>
<dbReference type="Proteomes" id="UP000677803">
    <property type="component" value="Unassembled WGS sequence"/>
</dbReference>
<dbReference type="OrthoDB" id="10046764at2759"/>
<accession>A0A8S4BX06</accession>
<sequence length="277" mass="29919">MAEVRRAGAGGAEAGLGVTAPGPVLHRRGAKKRRGLTPSPGEKPVFTSGDVWLRHDVFYVITSAPSCQKCPPVNTVPQRRFIFIRLTLCAVSLEASRRRPESSTANGRLNRHQRPPQPPQHRVAGQMINQARRGGVSPGGVHPAFVALCPAVFRAPRALLHAEPRIASPAYLVTQRLLPEEPRSRRLMTSDQDTKVVAEPQVQQVQEAKESSHLESAKVSDLNPNAKAWANHMLSLDPSGTADPTPAALQPWKEGSDSPAEPGTEGQPGLRDTCIQP</sequence>
<feature type="region of interest" description="Disordered" evidence="1">
    <location>
        <begin position="1"/>
        <end position="44"/>
    </location>
</feature>
<evidence type="ECO:0000313" key="3">
    <source>
        <dbReference type="EMBL" id="CAG6016205.1"/>
    </source>
</evidence>
<keyword evidence="4" id="KW-1185">Reference proteome</keyword>
<evidence type="ECO:0000313" key="4">
    <source>
        <dbReference type="Proteomes" id="UP000677803"/>
    </source>
</evidence>